<dbReference type="PANTHER" id="PTHR37423:SF5">
    <property type="entry name" value="SOLUBLE LYTIC MUREIN TRANSGLYCOSYLASE"/>
    <property type="match status" value="1"/>
</dbReference>
<dbReference type="Gene3D" id="1.25.20.10">
    <property type="entry name" value="Bacterial muramidases"/>
    <property type="match status" value="1"/>
</dbReference>
<comment type="caution">
    <text evidence="6">The sequence shown here is derived from an EMBL/GenBank/DDBJ whole genome shotgun (WGS) entry which is preliminary data.</text>
</comment>
<evidence type="ECO:0000313" key="6">
    <source>
        <dbReference type="EMBL" id="RUO76306.1"/>
    </source>
</evidence>
<dbReference type="GO" id="GO:0004553">
    <property type="term" value="F:hydrolase activity, hydrolyzing O-glycosyl compounds"/>
    <property type="evidence" value="ECO:0007669"/>
    <property type="project" value="InterPro"/>
</dbReference>
<keyword evidence="2 3" id="KW-0732">Signal</keyword>
<dbReference type="GO" id="GO:0042597">
    <property type="term" value="C:periplasmic space"/>
    <property type="evidence" value="ECO:0007669"/>
    <property type="project" value="InterPro"/>
</dbReference>
<dbReference type="CDD" id="cd13401">
    <property type="entry name" value="Slt70-like"/>
    <property type="match status" value="1"/>
</dbReference>
<dbReference type="InterPro" id="IPR008939">
    <property type="entry name" value="Lytic_TGlycosylase_superhlx_U"/>
</dbReference>
<reference evidence="6 7" key="1">
    <citation type="journal article" date="2011" name="Front. Microbiol.">
        <title>Genomic signatures of strain selection and enhancement in Bacillus atrophaeus var. globigii, a historical biowarfare simulant.</title>
        <authorList>
            <person name="Gibbons H.S."/>
            <person name="Broomall S.M."/>
            <person name="McNew L.A."/>
            <person name="Daligault H."/>
            <person name="Chapman C."/>
            <person name="Bruce D."/>
            <person name="Karavis M."/>
            <person name="Krepps M."/>
            <person name="McGregor P.A."/>
            <person name="Hong C."/>
            <person name="Park K.H."/>
            <person name="Akmal A."/>
            <person name="Feldman A."/>
            <person name="Lin J.S."/>
            <person name="Chang W.E."/>
            <person name="Higgs B.W."/>
            <person name="Demirev P."/>
            <person name="Lindquist J."/>
            <person name="Liem A."/>
            <person name="Fochler E."/>
            <person name="Read T.D."/>
            <person name="Tapia R."/>
            <person name="Johnson S."/>
            <person name="Bishop-Lilly K.A."/>
            <person name="Detter C."/>
            <person name="Han C."/>
            <person name="Sozhamannan S."/>
            <person name="Rosenzweig C.N."/>
            <person name="Skowronski E.W."/>
        </authorList>
    </citation>
    <scope>NUCLEOTIDE SEQUENCE [LARGE SCALE GENOMIC DNA]</scope>
    <source>
        <strain evidence="6 7">CL-SP19</strain>
    </source>
</reference>
<dbReference type="Pfam" id="PF14718">
    <property type="entry name" value="SLT_L"/>
    <property type="match status" value="1"/>
</dbReference>
<accession>A0A432ZEC0</accession>
<proteinExistence type="inferred from homology"/>
<dbReference type="Proteomes" id="UP000287908">
    <property type="component" value="Unassembled WGS sequence"/>
</dbReference>
<dbReference type="Gene3D" id="1.10.530.10">
    <property type="match status" value="1"/>
</dbReference>
<dbReference type="Gene3D" id="1.10.1240.20">
    <property type="entry name" value="Lytic transglycosylase, superhelical linker domain"/>
    <property type="match status" value="1"/>
</dbReference>
<dbReference type="InterPro" id="IPR000189">
    <property type="entry name" value="Transglyc_AS"/>
</dbReference>
<dbReference type="SUPFAM" id="SSF53955">
    <property type="entry name" value="Lysozyme-like"/>
    <property type="match status" value="1"/>
</dbReference>
<dbReference type="SUPFAM" id="SSF48435">
    <property type="entry name" value="Bacterial muramidases"/>
    <property type="match status" value="1"/>
</dbReference>
<evidence type="ECO:0000313" key="7">
    <source>
        <dbReference type="Proteomes" id="UP000287908"/>
    </source>
</evidence>
<sequence length="653" mass="75115">MKKQSFMIRYSRSLVVSVLTTALCMAAPVKAAETSADTRAEQRELFLKAEYAAKRGRLSEYRLLLNRLKEYPLAPYLELERLQQVGYLANEDRVLSFLDRYEGTPLDWQLRRQWLTYLAGQGEEQRFIRDFRHPGTLTHRCQLIEAERNRGLADQAFIKKVDTIWKHGFSVPTACNAILAEWAELGGRTPEKIWERIGLAADGGNPTLIPYLTGLLPQGIQYLGELYHKVRYSPAVLNSDKPWRGVDRQKEAEIAAYGLKKLIWREENIGLNAYEKLSTRLPFSAQQRQDIAEEFAVALSLKGHAEARVWHQRVPPSALDERTLQWRLATYLSDGDFAALKRVIESLPPAIASGSQWRYWLARASEETGDELTANELYQKLAEERHYYGFLAAAHIGQPVNLEQQPINVSLMEVEEVRRHPSAERAYEFIQLERFVDARREWNHLLTELDGQQHKAAALLASQWEWHDQAIWTLAQIGYFDAVNIRFPMAYGSLLTQASNKVGIEPAWAMAITRRESAFRADAYSGAGARGLMQILPSTAKRLKNDNISFKQLHQPKVNVELGTYYLSQLKDRFADNHLLATASYNAGYYKVLDWLPDEPTRADEWIEQVPYYETRDYLKAVLSYQQIYYLLHNNQGNLFEAIESMMIQPSYD</sequence>
<dbReference type="GO" id="GO:0008933">
    <property type="term" value="F:peptidoglycan lytic transglycosylase activity"/>
    <property type="evidence" value="ECO:0007669"/>
    <property type="project" value="InterPro"/>
</dbReference>
<dbReference type="GO" id="GO:0000270">
    <property type="term" value="P:peptidoglycan metabolic process"/>
    <property type="evidence" value="ECO:0007669"/>
    <property type="project" value="InterPro"/>
</dbReference>
<dbReference type="EMBL" id="PIQF01000002">
    <property type="protein sequence ID" value="RUO76306.1"/>
    <property type="molecule type" value="Genomic_DNA"/>
</dbReference>
<dbReference type="InterPro" id="IPR008258">
    <property type="entry name" value="Transglycosylase_SLT_dom_1"/>
</dbReference>
<keyword evidence="7" id="KW-1185">Reference proteome</keyword>
<dbReference type="InterPro" id="IPR037061">
    <property type="entry name" value="Lytic_TGlycoase_superhlx_L_sf"/>
</dbReference>
<dbReference type="GO" id="GO:0016020">
    <property type="term" value="C:membrane"/>
    <property type="evidence" value="ECO:0007669"/>
    <property type="project" value="InterPro"/>
</dbReference>
<dbReference type="InterPro" id="IPR023346">
    <property type="entry name" value="Lysozyme-like_dom_sf"/>
</dbReference>
<dbReference type="PROSITE" id="PS00922">
    <property type="entry name" value="TRANSGLYCOSYLASE"/>
    <property type="match status" value="1"/>
</dbReference>
<feature type="chain" id="PRO_5019149099" evidence="3">
    <location>
        <begin position="32"/>
        <end position="653"/>
    </location>
</feature>
<evidence type="ECO:0000256" key="3">
    <source>
        <dbReference type="SAM" id="SignalP"/>
    </source>
</evidence>
<comment type="similarity">
    <text evidence="1">Belongs to the transglycosylase Slt family.</text>
</comment>
<evidence type="ECO:0000259" key="4">
    <source>
        <dbReference type="Pfam" id="PF01464"/>
    </source>
</evidence>
<organism evidence="6 7">
    <name type="scientific">Idiomarina seosinensis</name>
    <dbReference type="NCBI Taxonomy" id="281739"/>
    <lineage>
        <taxon>Bacteria</taxon>
        <taxon>Pseudomonadati</taxon>
        <taxon>Pseudomonadota</taxon>
        <taxon>Gammaproteobacteria</taxon>
        <taxon>Alteromonadales</taxon>
        <taxon>Idiomarinaceae</taxon>
        <taxon>Idiomarina</taxon>
    </lineage>
</organism>
<dbReference type="Pfam" id="PF01464">
    <property type="entry name" value="SLT"/>
    <property type="match status" value="1"/>
</dbReference>
<dbReference type="AlphaFoldDB" id="A0A432ZEC0"/>
<protein>
    <submittedName>
        <fullName evidence="6">Murein transglycosylase</fullName>
    </submittedName>
</protein>
<feature type="domain" description="Lytic transglycosylase superhelical linker" evidence="5">
    <location>
        <begin position="417"/>
        <end position="482"/>
    </location>
</feature>
<name>A0A432ZEC0_9GAMM</name>
<dbReference type="PANTHER" id="PTHR37423">
    <property type="entry name" value="SOLUBLE LYTIC MUREIN TRANSGLYCOSYLASE-RELATED"/>
    <property type="match status" value="1"/>
</dbReference>
<feature type="signal peptide" evidence="3">
    <location>
        <begin position="1"/>
        <end position="31"/>
    </location>
</feature>
<evidence type="ECO:0000256" key="1">
    <source>
        <dbReference type="ARBA" id="ARBA00007734"/>
    </source>
</evidence>
<dbReference type="InterPro" id="IPR012289">
    <property type="entry name" value="Lytic_TGlycosylase_superhlx_L"/>
</dbReference>
<feature type="domain" description="Transglycosylase SLT" evidence="4">
    <location>
        <begin position="495"/>
        <end position="602"/>
    </location>
</feature>
<evidence type="ECO:0000256" key="2">
    <source>
        <dbReference type="ARBA" id="ARBA00022729"/>
    </source>
</evidence>
<evidence type="ECO:0000259" key="5">
    <source>
        <dbReference type="Pfam" id="PF14718"/>
    </source>
</evidence>
<dbReference type="OrthoDB" id="92254at2"/>
<gene>
    <name evidence="6" type="ORF">CWI81_08880</name>
</gene>